<dbReference type="Gene3D" id="2.60.40.1730">
    <property type="entry name" value="tricorn interacting facor f3 domain"/>
    <property type="match status" value="1"/>
</dbReference>
<dbReference type="Gene3D" id="1.25.50.20">
    <property type="match status" value="2"/>
</dbReference>
<feature type="domain" description="ERAP1-like C-terminal" evidence="7">
    <location>
        <begin position="1183"/>
        <end position="1336"/>
    </location>
</feature>
<comment type="similarity">
    <text evidence="1">Belongs to the peptidase M1 family.</text>
</comment>
<reference evidence="9" key="1">
    <citation type="submission" date="2020-11" db="EMBL/GenBank/DDBJ databases">
        <authorList>
            <person name="Tran Van P."/>
        </authorList>
    </citation>
    <scope>NUCLEOTIDE SEQUENCE</scope>
</reference>
<feature type="domain" description="Peptidase M1 membrane alanine aminopeptidase" evidence="6">
    <location>
        <begin position="583"/>
        <end position="683"/>
    </location>
</feature>
<evidence type="ECO:0000256" key="3">
    <source>
        <dbReference type="PIRSR" id="PIRSR634016-3"/>
    </source>
</evidence>
<feature type="signal peptide" evidence="5">
    <location>
        <begin position="1"/>
        <end position="24"/>
    </location>
</feature>
<feature type="region of interest" description="Disordered" evidence="4">
    <location>
        <begin position="161"/>
        <end position="181"/>
    </location>
</feature>
<proteinExistence type="inferred from homology"/>
<evidence type="ECO:0000256" key="1">
    <source>
        <dbReference type="ARBA" id="ARBA00010136"/>
    </source>
</evidence>
<dbReference type="InterPro" id="IPR045357">
    <property type="entry name" value="Aminopeptidase_N-like_N"/>
</dbReference>
<protein>
    <recommendedName>
        <fullName evidence="10">Aminopeptidase</fullName>
    </recommendedName>
</protein>
<evidence type="ECO:0008006" key="10">
    <source>
        <dbReference type="Google" id="ProtNLM"/>
    </source>
</evidence>
<gene>
    <name evidence="9" type="ORF">TCEB3V08_LOCUS4278</name>
</gene>
<feature type="active site" description="Proton acceptor" evidence="2">
    <location>
        <position position="649"/>
    </location>
</feature>
<keyword evidence="5" id="KW-0732">Signal</keyword>
<dbReference type="InterPro" id="IPR042097">
    <property type="entry name" value="Aminopeptidase_N-like_N_sf"/>
</dbReference>
<dbReference type="PANTHER" id="PTHR11533:SF294">
    <property type="entry name" value="THYROTROPIN-RELEASING HORMONE-DEGRADING ECTOENZYME"/>
    <property type="match status" value="1"/>
</dbReference>
<feature type="domain" description="Aminopeptidase N-like N-terminal" evidence="8">
    <location>
        <begin position="247"/>
        <end position="428"/>
    </location>
</feature>
<dbReference type="GO" id="GO:0006508">
    <property type="term" value="P:proteolysis"/>
    <property type="evidence" value="ECO:0007669"/>
    <property type="project" value="TreeGrafter"/>
</dbReference>
<feature type="compositionally biased region" description="Polar residues" evidence="4">
    <location>
        <begin position="164"/>
        <end position="181"/>
    </location>
</feature>
<evidence type="ECO:0000259" key="7">
    <source>
        <dbReference type="Pfam" id="PF11838"/>
    </source>
</evidence>
<dbReference type="InterPro" id="IPR014782">
    <property type="entry name" value="Peptidase_M1_dom"/>
</dbReference>
<accession>A0A7R9GVQ0</accession>
<dbReference type="SUPFAM" id="SSF55486">
    <property type="entry name" value="Metalloproteases ('zincins'), catalytic domain"/>
    <property type="match status" value="1"/>
</dbReference>
<dbReference type="Pfam" id="PF17900">
    <property type="entry name" value="Peptidase_M1_N"/>
    <property type="match status" value="1"/>
</dbReference>
<dbReference type="InterPro" id="IPR050344">
    <property type="entry name" value="Peptidase_M1_aminopeptidases"/>
</dbReference>
<dbReference type="InterPro" id="IPR034016">
    <property type="entry name" value="M1_APN-typ"/>
</dbReference>
<evidence type="ECO:0000259" key="6">
    <source>
        <dbReference type="Pfam" id="PF01433"/>
    </source>
</evidence>
<dbReference type="GO" id="GO:0043171">
    <property type="term" value="P:peptide catabolic process"/>
    <property type="evidence" value="ECO:0007669"/>
    <property type="project" value="TreeGrafter"/>
</dbReference>
<keyword evidence="3" id="KW-0862">Zinc</keyword>
<dbReference type="GO" id="GO:0042277">
    <property type="term" value="F:peptide binding"/>
    <property type="evidence" value="ECO:0007669"/>
    <property type="project" value="TreeGrafter"/>
</dbReference>
<feature type="chain" id="PRO_5030873528" description="Aminopeptidase" evidence="5">
    <location>
        <begin position="25"/>
        <end position="1364"/>
    </location>
</feature>
<evidence type="ECO:0000256" key="2">
    <source>
        <dbReference type="PIRSR" id="PIRSR634016-1"/>
    </source>
</evidence>
<evidence type="ECO:0000256" key="5">
    <source>
        <dbReference type="SAM" id="SignalP"/>
    </source>
</evidence>
<evidence type="ECO:0000259" key="8">
    <source>
        <dbReference type="Pfam" id="PF17900"/>
    </source>
</evidence>
<keyword evidence="3" id="KW-0479">Metal-binding</keyword>
<dbReference type="GO" id="GO:0016020">
    <property type="term" value="C:membrane"/>
    <property type="evidence" value="ECO:0007669"/>
    <property type="project" value="TreeGrafter"/>
</dbReference>
<dbReference type="PANTHER" id="PTHR11533">
    <property type="entry name" value="PROTEASE M1 ZINC METALLOPROTEASE"/>
    <property type="match status" value="1"/>
</dbReference>
<organism evidence="9">
    <name type="scientific">Timema cristinae</name>
    <name type="common">Walking stick</name>
    <dbReference type="NCBI Taxonomy" id="61476"/>
    <lineage>
        <taxon>Eukaryota</taxon>
        <taxon>Metazoa</taxon>
        <taxon>Ecdysozoa</taxon>
        <taxon>Arthropoda</taxon>
        <taxon>Hexapoda</taxon>
        <taxon>Insecta</taxon>
        <taxon>Pterygota</taxon>
        <taxon>Neoptera</taxon>
        <taxon>Polyneoptera</taxon>
        <taxon>Phasmatodea</taxon>
        <taxon>Timematodea</taxon>
        <taxon>Timematoidea</taxon>
        <taxon>Timematidae</taxon>
        <taxon>Timema</taxon>
    </lineage>
</organism>
<evidence type="ECO:0000313" key="9">
    <source>
        <dbReference type="EMBL" id="CAD7397949.1"/>
    </source>
</evidence>
<sequence length="1364" mass="153820">MVVKLLVALPPLVTLLLLGRPSSTLYSPAVLQPTHRQPPSLSKVNYAIEYANPKPYQETTRKSNQDLMDAFWANVKLLKSLHSTMKTTAFVPTQKTTTNRPWMTGSLVQYFRSAPSYVVEQPPEAESPVIENESLIFPAPPSSESLPESRYIIEYANAPEDFATTDSPPGRNEQSSQAARSLAVSTARTRVPSLRSAMFVVVYRDKKKKDDVSAPASKSGNEINITLVATAAAVAERRGNRLPRSVVPQHYRVKLMPFISEGNFSTSGEVWILVRCDSPTQNITLNINDIGILENSVKVTEERRTGFMSRPSNWTGELGVMAHVYDTYDQTYKVLLRESLVRGREYTLNIKFLGTLNDLLQGFYRSSYVDHVTGELRWLASTQFSPTDARRAFPCFDEPEFKASFEMSVGRREQMVAISNMPVRYSEPVRIVDGDDDDDDCTEDDNTRLHREYITRVCLVVPFDEYVRSLLKYPSLIVRADMPGWMLDHFHPTLPMSSYLVALVVSDLEGLRVDSNGRLIFKVWSRRQAIGQTQYAGVIVIPFLRVLGHERFVIRRYQVLYALVKTSKDLTEEHVPPPPAGPKILRHMENYYGIPFPLPKLDFVALPDFGFSAMENWGLILFREATMLHEDNISTHLSKQRVATVIGHELAHQWFGNLVTPQWWNDLWLKEGFATYVGNLGVQYERFYLLKEDGAGRRSKSKWWVPLTYTSQESPNFNSTIPVLWMENEESVVIDGLPDEKHWLLLNNQIADYCETDALDCLDTEASIGAVKWFPKYNTGLQVDLCSDTIQDFRWASVQIQYRTSGGPLFRYNTGLQGGPLFRYNTGLQVGLCSDTTQGFRVDLCSDTTQGFRVDLCSDTTQGFRVGLCSDTTQDFRWASVQIQHRTSGGPLFRYNTGLQGGPLFGYNTGLQVDLCSDTTQDFRWTSVQIQHTSGFVLSLLERPFETLGFEEKTSDSQIDIVHRIQILENACSLDHPKCVSSAVSKYRGWMDRPSNNPSDLATSALPCEYGNGVMCIAREKVIPHSSCVRVELPRTTGARIPSRCQRHHLSVIKLIAPQSPAHFWAAASSELVTRAFGPALCTTYNKSSLTETYQSRWATPSTCCLPASKPSPPPSDVAESNSISYSVSEVLSSSQYPSFSSVKVPSHLSVYLVPSAQVLYPGRSPPLRRGTTTTPCLSALPLKQVVYCTAIKHGGLREWEFAWRQYSSTNVGSERETLLAALGCSRNLWILNRYLKMMMDESSGIRKQDGALVFTSVANTEKGNQIAFYFLRNNWKELLRYYGVAFSILSKMVAAIPVYMNTQDKFREMEQFWKQNSEKLGTAARSFQQAMETIQGNINWKNTSYHELEVWLSRNNKGLSTAA</sequence>
<feature type="binding site" evidence="3">
    <location>
        <position position="671"/>
    </location>
    <ligand>
        <name>Zn(2+)</name>
        <dbReference type="ChEBI" id="CHEBI:29105"/>
        <note>catalytic</note>
    </ligand>
</feature>
<dbReference type="InterPro" id="IPR024571">
    <property type="entry name" value="ERAP1-like_C_dom"/>
</dbReference>
<dbReference type="Pfam" id="PF01433">
    <property type="entry name" value="Peptidase_M1"/>
    <property type="match status" value="1"/>
</dbReference>
<dbReference type="GO" id="GO:0070006">
    <property type="term" value="F:metalloaminopeptidase activity"/>
    <property type="evidence" value="ECO:0007669"/>
    <property type="project" value="TreeGrafter"/>
</dbReference>
<dbReference type="CDD" id="cd09601">
    <property type="entry name" value="M1_APN-Q_like"/>
    <property type="match status" value="1"/>
</dbReference>
<feature type="binding site" evidence="3">
    <location>
        <position position="648"/>
    </location>
    <ligand>
        <name>Zn(2+)</name>
        <dbReference type="ChEBI" id="CHEBI:29105"/>
        <note>catalytic</note>
    </ligand>
</feature>
<dbReference type="Pfam" id="PF11838">
    <property type="entry name" value="ERAP1_C"/>
    <property type="match status" value="1"/>
</dbReference>
<evidence type="ECO:0000256" key="4">
    <source>
        <dbReference type="SAM" id="MobiDB-lite"/>
    </source>
</evidence>
<dbReference type="SUPFAM" id="SSF63737">
    <property type="entry name" value="Leukotriene A4 hydrolase N-terminal domain"/>
    <property type="match status" value="1"/>
</dbReference>
<dbReference type="EMBL" id="OC317606">
    <property type="protein sequence ID" value="CAD7397949.1"/>
    <property type="molecule type" value="Genomic_DNA"/>
</dbReference>
<dbReference type="GO" id="GO:0008270">
    <property type="term" value="F:zinc ion binding"/>
    <property type="evidence" value="ECO:0007669"/>
    <property type="project" value="InterPro"/>
</dbReference>
<name>A0A7R9GVQ0_TIMCR</name>
<feature type="binding site" evidence="3">
    <location>
        <position position="652"/>
    </location>
    <ligand>
        <name>Zn(2+)</name>
        <dbReference type="ChEBI" id="CHEBI:29105"/>
        <note>catalytic</note>
    </ligand>
</feature>
<dbReference type="InterPro" id="IPR027268">
    <property type="entry name" value="Peptidase_M4/M1_CTD_sf"/>
</dbReference>
<comment type="cofactor">
    <cofactor evidence="3">
        <name>Zn(2+)</name>
        <dbReference type="ChEBI" id="CHEBI:29105"/>
    </cofactor>
    <text evidence="3">Binds 1 zinc ion per subunit.</text>
</comment>
<dbReference type="Gene3D" id="1.10.390.10">
    <property type="entry name" value="Neutral Protease Domain 2"/>
    <property type="match status" value="1"/>
</dbReference>
<dbReference type="GO" id="GO:0005737">
    <property type="term" value="C:cytoplasm"/>
    <property type="evidence" value="ECO:0007669"/>
    <property type="project" value="TreeGrafter"/>
</dbReference>
<dbReference type="GO" id="GO:0005615">
    <property type="term" value="C:extracellular space"/>
    <property type="evidence" value="ECO:0007669"/>
    <property type="project" value="TreeGrafter"/>
</dbReference>